<comment type="caution">
    <text evidence="1">The sequence shown here is derived from an EMBL/GenBank/DDBJ whole genome shotgun (WGS) entry which is preliminary data.</text>
</comment>
<evidence type="ECO:0000313" key="2">
    <source>
        <dbReference type="Proteomes" id="UP001056120"/>
    </source>
</evidence>
<organism evidence="1 2">
    <name type="scientific">Smallanthus sonchifolius</name>
    <dbReference type="NCBI Taxonomy" id="185202"/>
    <lineage>
        <taxon>Eukaryota</taxon>
        <taxon>Viridiplantae</taxon>
        <taxon>Streptophyta</taxon>
        <taxon>Embryophyta</taxon>
        <taxon>Tracheophyta</taxon>
        <taxon>Spermatophyta</taxon>
        <taxon>Magnoliopsida</taxon>
        <taxon>eudicotyledons</taxon>
        <taxon>Gunneridae</taxon>
        <taxon>Pentapetalae</taxon>
        <taxon>asterids</taxon>
        <taxon>campanulids</taxon>
        <taxon>Asterales</taxon>
        <taxon>Asteraceae</taxon>
        <taxon>Asteroideae</taxon>
        <taxon>Heliantheae alliance</taxon>
        <taxon>Millerieae</taxon>
        <taxon>Smallanthus</taxon>
    </lineage>
</organism>
<proteinExistence type="predicted"/>
<accession>A0ACB8YN33</accession>
<evidence type="ECO:0000313" key="1">
    <source>
        <dbReference type="EMBL" id="KAI3686671.1"/>
    </source>
</evidence>
<reference evidence="1 2" key="2">
    <citation type="journal article" date="2022" name="Mol. Ecol. Resour.">
        <title>The genomes of chicory, endive, great burdock and yacon provide insights into Asteraceae paleo-polyploidization history and plant inulin production.</title>
        <authorList>
            <person name="Fan W."/>
            <person name="Wang S."/>
            <person name="Wang H."/>
            <person name="Wang A."/>
            <person name="Jiang F."/>
            <person name="Liu H."/>
            <person name="Zhao H."/>
            <person name="Xu D."/>
            <person name="Zhang Y."/>
        </authorList>
    </citation>
    <scope>NUCLEOTIDE SEQUENCE [LARGE SCALE GENOMIC DNA]</scope>
    <source>
        <strain evidence="2">cv. Yunnan</strain>
        <tissue evidence="1">Leaves</tissue>
    </source>
</reference>
<sequence length="88" mass="10026">MDQDLQFWLPLEFLDEDDLFTDFKSRKLTLNRSTSTLNGISFNSDLSSPVESVSETESDEETYLNDLSRKLAQSTLEDGFAKNQHSSV</sequence>
<protein>
    <submittedName>
        <fullName evidence="1">Uncharacterized protein</fullName>
    </submittedName>
</protein>
<name>A0ACB8YN33_9ASTR</name>
<dbReference type="Proteomes" id="UP001056120">
    <property type="component" value="Linkage Group LG27"/>
</dbReference>
<dbReference type="EMBL" id="CM042044">
    <property type="protein sequence ID" value="KAI3686671.1"/>
    <property type="molecule type" value="Genomic_DNA"/>
</dbReference>
<gene>
    <name evidence="1" type="ORF">L1987_80354</name>
</gene>
<reference evidence="2" key="1">
    <citation type="journal article" date="2022" name="Mol. Ecol. Resour.">
        <title>The genomes of chicory, endive, great burdock and yacon provide insights into Asteraceae palaeo-polyploidization history and plant inulin production.</title>
        <authorList>
            <person name="Fan W."/>
            <person name="Wang S."/>
            <person name="Wang H."/>
            <person name="Wang A."/>
            <person name="Jiang F."/>
            <person name="Liu H."/>
            <person name="Zhao H."/>
            <person name="Xu D."/>
            <person name="Zhang Y."/>
        </authorList>
    </citation>
    <scope>NUCLEOTIDE SEQUENCE [LARGE SCALE GENOMIC DNA]</scope>
    <source>
        <strain evidence="2">cv. Yunnan</strain>
    </source>
</reference>
<keyword evidence="2" id="KW-1185">Reference proteome</keyword>